<protein>
    <submittedName>
        <fullName evidence="1 3">Uncharacterized protein</fullName>
    </submittedName>
</protein>
<evidence type="ECO:0000313" key="2">
    <source>
        <dbReference type="Proteomes" id="UP000504638"/>
    </source>
</evidence>
<dbReference type="RefSeq" id="XP_033537201.1">
    <property type="nucleotide sequence ID" value="XM_033682719.1"/>
</dbReference>
<sequence>MSSLLFTKEFETPYDKHFESYGPRSYKDAIKDCGRKIQKDPHNGELHYWKAQLHLRMGAYADAKETLDHINETKVNFLHPDGLVNVCLMYRRIHQLLSIKPDGLSHLFGNASEKSNASAQSPLQIDPPKEVDQLWSRVSSIGLEGSDRDVFSENLLTTAVACDWSSLYQRGANDLKSRYPTEPKYIYLWLAATAKLAQELGNAGQPEHKMKAMIMGKLVARGVSDILKKTRQKEESAWKIRDGRDFRLILELAQSDNAMLLDIASSMIDTESPLYLFENILNGDIEFLWALLNIWESQGQWKQIWDFLVESKDSSCVIASRITGAFGNDYRILDKLFQAASSVEDGNLNSQLKALLERGVSEPTPNREMLLTALKWQKKFGKEECFVGVCKVYFDRFSKLETCYKDLSPFLAALSKEGMRQFDEHINETVNAWTTQFKALTLEDGPPDNIDLGTGLTFSKIYCSFQSSLPDRKTPENPHGSDVSAAGMIRHFVLLVKLSRGDTQTNETIALLALTLLWGLHTPRAKERGADDILSPRETTLVMQALALTSALTNLVSELAPMLHVMGTLLSLQLGLGDEAYRFFQKLDVKSLLFESDLHILASRLSITHPFPLASVKSQHPRQPESNPLKILSVPARWIGRSVGDVLAFTGDGLEKLYPDKLTEMLGFKDNLTQSLPAAIRALEYRRVARLSNRPVDAAPFVNDTIDRIILDQAYSVDKRHYGQLPNYNSKDDLPLQRSLMVWEEQGIQGQNWVRHMLSIELTTDLLWTGGKPTLPVVVHEAHAAVSSGYQTGQKVSPDGLAPPEQQLHEPWQLLTQITYATFFSNAMDMKKLAPKSSNTMTAILDFIRTHTKVWKTFSHFEEAAPPSPEGQKLEHLIKLPTPHFLQPSFLFLEYLQAVQKLLKLIPAATKPKSHPLSSKIPAAKLKEVGATVEDAMRAVQGVAKDWMQELSSGVGARNIRERIAGGEVGEALKPLLDGEELERVVGRIKDAAVNALEGVVKVEVLKQ</sequence>
<dbReference type="InterPro" id="IPR019183">
    <property type="entry name" value="NAA25_NatB_aux_su"/>
</dbReference>
<evidence type="ECO:0000313" key="1">
    <source>
        <dbReference type="EMBL" id="KAF1815570.1"/>
    </source>
</evidence>
<dbReference type="Gene3D" id="1.25.40.10">
    <property type="entry name" value="Tetratricopeptide repeat domain"/>
    <property type="match status" value="1"/>
</dbReference>
<reference evidence="3" key="2">
    <citation type="submission" date="2020-04" db="EMBL/GenBank/DDBJ databases">
        <authorList>
            <consortium name="NCBI Genome Project"/>
        </authorList>
    </citation>
    <scope>NUCLEOTIDE SEQUENCE</scope>
    <source>
        <strain evidence="3">CBS 781.70</strain>
    </source>
</reference>
<dbReference type="EMBL" id="ML975151">
    <property type="protein sequence ID" value="KAF1815570.1"/>
    <property type="molecule type" value="Genomic_DNA"/>
</dbReference>
<dbReference type="InterPro" id="IPR011990">
    <property type="entry name" value="TPR-like_helical_dom_sf"/>
</dbReference>
<dbReference type="OrthoDB" id="24670at2759"/>
<name>A0A6G1GCE5_9PEZI</name>
<proteinExistence type="predicted"/>
<dbReference type="Pfam" id="PF14559">
    <property type="entry name" value="TPR_19"/>
    <property type="match status" value="1"/>
</dbReference>
<evidence type="ECO:0000313" key="3">
    <source>
        <dbReference type="RefSeq" id="XP_033537201.1"/>
    </source>
</evidence>
<keyword evidence="2" id="KW-1185">Reference proteome</keyword>
<dbReference type="GeneID" id="54423289"/>
<accession>A0A6G1GCE5</accession>
<organism evidence="1">
    <name type="scientific">Eremomyces bilateralis CBS 781.70</name>
    <dbReference type="NCBI Taxonomy" id="1392243"/>
    <lineage>
        <taxon>Eukaryota</taxon>
        <taxon>Fungi</taxon>
        <taxon>Dikarya</taxon>
        <taxon>Ascomycota</taxon>
        <taxon>Pezizomycotina</taxon>
        <taxon>Dothideomycetes</taxon>
        <taxon>Dothideomycetes incertae sedis</taxon>
        <taxon>Eremomycetales</taxon>
        <taxon>Eremomycetaceae</taxon>
        <taxon>Eremomyces</taxon>
    </lineage>
</organism>
<dbReference type="Pfam" id="PF09797">
    <property type="entry name" value="NatB_MDM20"/>
    <property type="match status" value="1"/>
</dbReference>
<reference evidence="1 3" key="1">
    <citation type="submission" date="2020-01" db="EMBL/GenBank/DDBJ databases">
        <authorList>
            <consortium name="DOE Joint Genome Institute"/>
            <person name="Haridas S."/>
            <person name="Albert R."/>
            <person name="Binder M."/>
            <person name="Bloem J."/>
            <person name="Labutti K."/>
            <person name="Salamov A."/>
            <person name="Andreopoulos B."/>
            <person name="Baker S.E."/>
            <person name="Barry K."/>
            <person name="Bills G."/>
            <person name="Bluhm B.H."/>
            <person name="Cannon C."/>
            <person name="Castanera R."/>
            <person name="Culley D.E."/>
            <person name="Daum C."/>
            <person name="Ezra D."/>
            <person name="Gonzalez J.B."/>
            <person name="Henrissat B."/>
            <person name="Kuo A."/>
            <person name="Liang C."/>
            <person name="Lipzen A."/>
            <person name="Lutzoni F."/>
            <person name="Magnuson J."/>
            <person name="Mondo S."/>
            <person name="Nolan M."/>
            <person name="Ohm R."/>
            <person name="Pangilinan J."/>
            <person name="Park H.-J."/>
            <person name="Ramirez L."/>
            <person name="Alfaro M."/>
            <person name="Sun H."/>
            <person name="Tritt A."/>
            <person name="Yoshinaga Y."/>
            <person name="Zwiers L.-H."/>
            <person name="Turgeon B.G."/>
            <person name="Goodwin S.B."/>
            <person name="Spatafora J.W."/>
            <person name="Crous P.W."/>
            <person name="Grigoriev I.V."/>
        </authorList>
    </citation>
    <scope>NUCLEOTIDE SEQUENCE</scope>
    <source>
        <strain evidence="1 3">CBS 781.70</strain>
    </source>
</reference>
<dbReference type="Proteomes" id="UP000504638">
    <property type="component" value="Unplaced"/>
</dbReference>
<gene>
    <name evidence="1 3" type="ORF">P152DRAFT_511705</name>
</gene>
<reference evidence="3" key="3">
    <citation type="submission" date="2025-04" db="UniProtKB">
        <authorList>
            <consortium name="RefSeq"/>
        </authorList>
    </citation>
    <scope>IDENTIFICATION</scope>
    <source>
        <strain evidence="3">CBS 781.70</strain>
    </source>
</reference>
<dbReference type="AlphaFoldDB" id="A0A6G1GCE5"/>
<dbReference type="SUPFAM" id="SSF48452">
    <property type="entry name" value="TPR-like"/>
    <property type="match status" value="1"/>
</dbReference>